<gene>
    <name evidence="1" type="ORF">ACD_2C00239G0005</name>
</gene>
<protein>
    <submittedName>
        <fullName evidence="1">Uncharacterized protein</fullName>
    </submittedName>
</protein>
<proteinExistence type="predicted"/>
<sequence>MYEKPFYIKDPVWNNAFGQPSRTWRHLFVPGLLKGGFIDLKIWGEIVFEEIIDDEIKGFRGLENFLETEYKGIPTYISDNHNHAFYFWSLAMKMWLIWSWATLIHIDEHSDMREPETYLDQKDFSDMGKVFGYTNNVLNVWNYIKPAIRAWILNNLYNIQSEWGLDNMWAEFDLINWDIILNLDLDFFSEEMEYIDYWKKKDLIRRIAEKSKLITISTSPFFIDQERAIRVCMDIFAP</sequence>
<dbReference type="AlphaFoldDB" id="K2G1I4"/>
<reference evidence="1" key="1">
    <citation type="journal article" date="2012" name="Science">
        <title>Fermentation, hydrogen, and sulfur metabolism in multiple uncultivated bacterial phyla.</title>
        <authorList>
            <person name="Wrighton K.C."/>
            <person name="Thomas B.C."/>
            <person name="Sharon I."/>
            <person name="Miller C.S."/>
            <person name="Castelle C.J."/>
            <person name="VerBerkmoes N.C."/>
            <person name="Wilkins M.J."/>
            <person name="Hettich R.L."/>
            <person name="Lipton M.S."/>
            <person name="Williams K.H."/>
            <person name="Long P.E."/>
            <person name="Banfield J.F."/>
        </authorList>
    </citation>
    <scope>NUCLEOTIDE SEQUENCE [LARGE SCALE GENOMIC DNA]</scope>
</reference>
<organism evidence="1">
    <name type="scientific">uncultured bacterium</name>
    <name type="common">gcode 4</name>
    <dbReference type="NCBI Taxonomy" id="1234023"/>
    <lineage>
        <taxon>Bacteria</taxon>
        <taxon>environmental samples</taxon>
    </lineage>
</organism>
<comment type="caution">
    <text evidence="1">The sequence shown here is derived from an EMBL/GenBank/DDBJ whole genome shotgun (WGS) entry which is preliminary data.</text>
</comment>
<evidence type="ECO:0000313" key="1">
    <source>
        <dbReference type="EMBL" id="EKE29063.1"/>
    </source>
</evidence>
<name>K2G1I4_9BACT</name>
<accession>K2G1I4</accession>
<dbReference type="EMBL" id="AMFJ01000239">
    <property type="protein sequence ID" value="EKE29063.1"/>
    <property type="molecule type" value="Genomic_DNA"/>
</dbReference>